<dbReference type="PANTHER" id="PTHR35401:SF1">
    <property type="entry name" value="CYTOPLASMIC PROTEIN"/>
    <property type="match status" value="1"/>
</dbReference>
<dbReference type="AlphaFoldDB" id="A0AB39VQ25"/>
<evidence type="ECO:0000313" key="7">
    <source>
        <dbReference type="EMBL" id="XDU72673.1"/>
    </source>
</evidence>
<dbReference type="Gene3D" id="1.20.5.780">
    <property type="entry name" value="Single helix bin"/>
    <property type="match status" value="1"/>
</dbReference>
<reference evidence="7" key="1">
    <citation type="submission" date="2024-07" db="EMBL/GenBank/DDBJ databases">
        <authorList>
            <person name="Biller S.J."/>
        </authorList>
    </citation>
    <scope>NUCLEOTIDE SEQUENCE</scope>
    <source>
        <strain evidence="7">WC2420</strain>
    </source>
</reference>
<dbReference type="Pfam" id="PF08681">
    <property type="entry name" value="TacA1"/>
    <property type="match status" value="1"/>
</dbReference>
<keyword evidence="2" id="KW-1277">Toxin-antitoxin system</keyword>
<keyword evidence="1" id="KW-0678">Repressor</keyword>
<evidence type="ECO:0000256" key="5">
    <source>
        <dbReference type="ARBA" id="ARBA00023163"/>
    </source>
</evidence>
<protein>
    <submittedName>
        <fullName evidence="7">DUF1778 domain-containing protein</fullName>
    </submittedName>
</protein>
<proteinExistence type="inferred from homology"/>
<accession>A0AB39VQ25</accession>
<dbReference type="GO" id="GO:0003677">
    <property type="term" value="F:DNA binding"/>
    <property type="evidence" value="ECO:0007669"/>
    <property type="project" value="UniProtKB-KW"/>
</dbReference>
<dbReference type="InterPro" id="IPR014795">
    <property type="entry name" value="TacA_1-like"/>
</dbReference>
<name>A0AB39VQ25_9GAMM</name>
<dbReference type="PANTHER" id="PTHR35401">
    <property type="entry name" value="COPG FAMILY HELIX-TURN-HELIX PROTEIN-RELATED-RELATED"/>
    <property type="match status" value="1"/>
</dbReference>
<keyword evidence="4" id="KW-0238">DNA-binding</keyword>
<dbReference type="EMBL" id="CP165628">
    <property type="protein sequence ID" value="XDU72673.1"/>
    <property type="molecule type" value="Genomic_DNA"/>
</dbReference>
<dbReference type="InterPro" id="IPR010985">
    <property type="entry name" value="Ribbon_hlx_hlx"/>
</dbReference>
<evidence type="ECO:0000256" key="3">
    <source>
        <dbReference type="ARBA" id="ARBA00023015"/>
    </source>
</evidence>
<keyword evidence="3" id="KW-0805">Transcription regulation</keyword>
<gene>
    <name evidence="7" type="ORF">AB3G37_00630</name>
</gene>
<organism evidence="7">
    <name type="scientific">Rouxiella sp. WC2420</name>
    <dbReference type="NCBI Taxonomy" id="3234145"/>
    <lineage>
        <taxon>Bacteria</taxon>
        <taxon>Pseudomonadati</taxon>
        <taxon>Pseudomonadota</taxon>
        <taxon>Gammaproteobacteria</taxon>
        <taxon>Enterobacterales</taxon>
        <taxon>Yersiniaceae</taxon>
        <taxon>Rouxiella</taxon>
    </lineage>
</organism>
<dbReference type="SUPFAM" id="SSF47598">
    <property type="entry name" value="Ribbon-helix-helix"/>
    <property type="match status" value="1"/>
</dbReference>
<comment type="similarity">
    <text evidence="6">Belongs to the TacA antitoxin family.</text>
</comment>
<sequence length="95" mass="10529">MPSLNIQPYKREALNLRIKAEDRDLIDRAAQIKGKNRTDFILDAAKSAAQLALLDQSVIMANPEAYAEFIVQLDAPAQINPALQKTLATPAPWDE</sequence>
<evidence type="ECO:0000256" key="6">
    <source>
        <dbReference type="ARBA" id="ARBA00049988"/>
    </source>
</evidence>
<dbReference type="GO" id="GO:0006355">
    <property type="term" value="P:regulation of DNA-templated transcription"/>
    <property type="evidence" value="ECO:0007669"/>
    <property type="project" value="InterPro"/>
</dbReference>
<dbReference type="RefSeq" id="WP_009635584.1">
    <property type="nucleotide sequence ID" value="NZ_CP165628.1"/>
</dbReference>
<evidence type="ECO:0000256" key="4">
    <source>
        <dbReference type="ARBA" id="ARBA00023125"/>
    </source>
</evidence>
<evidence type="ECO:0000256" key="1">
    <source>
        <dbReference type="ARBA" id="ARBA00022491"/>
    </source>
</evidence>
<keyword evidence="5" id="KW-0804">Transcription</keyword>
<evidence type="ECO:0000256" key="2">
    <source>
        <dbReference type="ARBA" id="ARBA00022649"/>
    </source>
</evidence>